<name>A0AAV7PM06_PLEWA</name>
<gene>
    <name evidence="2" type="ORF">NDU88_006646</name>
</gene>
<dbReference type="SUPFAM" id="SSF56672">
    <property type="entry name" value="DNA/RNA polymerases"/>
    <property type="match status" value="1"/>
</dbReference>
<dbReference type="PROSITE" id="PS50878">
    <property type="entry name" value="RT_POL"/>
    <property type="match status" value="1"/>
</dbReference>
<accession>A0AAV7PM06</accession>
<evidence type="ECO:0000313" key="3">
    <source>
        <dbReference type="Proteomes" id="UP001066276"/>
    </source>
</evidence>
<dbReference type="PANTHER" id="PTHR31635">
    <property type="entry name" value="REVERSE TRANSCRIPTASE DOMAIN-CONTAINING PROTEIN-RELATED"/>
    <property type="match status" value="1"/>
</dbReference>
<dbReference type="CDD" id="cd01650">
    <property type="entry name" value="RT_nLTR_like"/>
    <property type="match status" value="1"/>
</dbReference>
<keyword evidence="3" id="KW-1185">Reference proteome</keyword>
<dbReference type="Pfam" id="PF00078">
    <property type="entry name" value="RVT_1"/>
    <property type="match status" value="1"/>
</dbReference>
<dbReference type="EMBL" id="JANPWB010000011">
    <property type="protein sequence ID" value="KAJ1128267.1"/>
    <property type="molecule type" value="Genomic_DNA"/>
</dbReference>
<proteinExistence type="predicted"/>
<dbReference type="Proteomes" id="UP001066276">
    <property type="component" value="Chromosome 7"/>
</dbReference>
<dbReference type="InterPro" id="IPR000477">
    <property type="entry name" value="RT_dom"/>
</dbReference>
<reference evidence="2" key="1">
    <citation type="journal article" date="2022" name="bioRxiv">
        <title>Sequencing and chromosome-scale assembly of the giantPleurodeles waltlgenome.</title>
        <authorList>
            <person name="Brown T."/>
            <person name="Elewa A."/>
            <person name="Iarovenko S."/>
            <person name="Subramanian E."/>
            <person name="Araus A.J."/>
            <person name="Petzold A."/>
            <person name="Susuki M."/>
            <person name="Suzuki K.-i.T."/>
            <person name="Hayashi T."/>
            <person name="Toyoda A."/>
            <person name="Oliveira C."/>
            <person name="Osipova E."/>
            <person name="Leigh N.D."/>
            <person name="Simon A."/>
            <person name="Yun M.H."/>
        </authorList>
    </citation>
    <scope>NUCLEOTIDE SEQUENCE</scope>
    <source>
        <strain evidence="2">20211129_DDA</strain>
        <tissue evidence="2">Liver</tissue>
    </source>
</reference>
<comment type="caution">
    <text evidence="2">The sequence shown here is derived from an EMBL/GenBank/DDBJ whole genome shotgun (WGS) entry which is preliminary data.</text>
</comment>
<protein>
    <recommendedName>
        <fullName evidence="1">Reverse transcriptase domain-containing protein</fullName>
    </recommendedName>
</protein>
<dbReference type="PANTHER" id="PTHR31635:SF196">
    <property type="entry name" value="REVERSE TRANSCRIPTASE DOMAIN-CONTAINING PROTEIN-RELATED"/>
    <property type="match status" value="1"/>
</dbReference>
<organism evidence="2 3">
    <name type="scientific">Pleurodeles waltl</name>
    <name type="common">Iberian ribbed newt</name>
    <dbReference type="NCBI Taxonomy" id="8319"/>
    <lineage>
        <taxon>Eukaryota</taxon>
        <taxon>Metazoa</taxon>
        <taxon>Chordata</taxon>
        <taxon>Craniata</taxon>
        <taxon>Vertebrata</taxon>
        <taxon>Euteleostomi</taxon>
        <taxon>Amphibia</taxon>
        <taxon>Batrachia</taxon>
        <taxon>Caudata</taxon>
        <taxon>Salamandroidea</taxon>
        <taxon>Salamandridae</taxon>
        <taxon>Pleurodelinae</taxon>
        <taxon>Pleurodeles</taxon>
    </lineage>
</organism>
<dbReference type="AlphaFoldDB" id="A0AAV7PM06"/>
<evidence type="ECO:0000313" key="2">
    <source>
        <dbReference type="EMBL" id="KAJ1128267.1"/>
    </source>
</evidence>
<evidence type="ECO:0000259" key="1">
    <source>
        <dbReference type="PROSITE" id="PS50878"/>
    </source>
</evidence>
<sequence length="757" mass="85503">MYDEALQEGVLPASLREALIVTILKPGKAAASCDSYRPLLMINIDNKILAKMIAARLQPLMTRLVLPDQSGFIPGRSTAHNLRTFFAVAGSVSADEVAAAVFLDATKAFDSLLWQYLFALLERVGMSRRFVNWIRLLYSQPVARLRMNGCVSEPFAVARGTWQACPLSPLLFAIAMEPLAAFLRQHHSKRGLPCRQRAILISMYADDVALYVRDPARNLDVLLDEIVRFGGVSGVAINWTKSVVLPLSSGTAECRSRYPIVWADGPVRYLCLWLSCDVEMLWLANYGKAMAWLEDRITIWRSLPLSLTGRIAVAKMIVLPKFLYLFINLPLVLTVSFLQRIRSAMIRLVWAGGQPRIAWKTLVLPFEMGGLAAPDLELYYYCAQALFAYYWIRPIRYLLHLAPESDAVWPDGLERVLGCLDRVRPRGIDTVASTVWAWSNILKCSGTNVSFAPSMHVAAAGDEMMFRDSQLWSFLQAFDLTTLDDWFVEDRLMSPGEVLGDRPATALYRFFVLRICAMLPTRFPGSPAAPASCSSLEALWSARSPKRLITKLYGCIQEQGEKTGLSARVKWARDVGENITEDAWRACCAHMKELQPNYRLRLIHFKFLHRLYYTPRSLCAMGLRADDICVRCRAPAADFLHLAWACPELYVYWKTVFCEISEMIGQEISPSPVMALLGEMSGVQTAMRHLAGMMLLLAKRRVSICWGRIRSPRASDWLRDAAYCQEQLTNYWELMLAGSRPRDIWAPLRSYLESMSV</sequence>
<feature type="domain" description="Reverse transcriptase" evidence="1">
    <location>
        <begin position="4"/>
        <end position="278"/>
    </location>
</feature>
<dbReference type="InterPro" id="IPR043502">
    <property type="entry name" value="DNA/RNA_pol_sf"/>
</dbReference>